<keyword evidence="1" id="KW-0732">Signal</keyword>
<dbReference type="AlphaFoldDB" id="L0AYF7"/>
<keyword evidence="3" id="KW-1185">Reference proteome</keyword>
<proteinExistence type="predicted"/>
<feature type="chain" id="PRO_5003939355" evidence="1">
    <location>
        <begin position="24"/>
        <end position="445"/>
    </location>
</feature>
<dbReference type="STRING" id="1537102.L0AYF7"/>
<reference evidence="2 3" key="1">
    <citation type="journal article" date="2012" name="BMC Genomics">
        <title>Comparative genomic analysis and phylogenetic position of Theileria equi.</title>
        <authorList>
            <person name="Kappmeyer L.S."/>
            <person name="Thiagarajan M."/>
            <person name="Herndon D.R."/>
            <person name="Ramsay J.D."/>
            <person name="Caler E."/>
            <person name="Djikeng A."/>
            <person name="Gillespie J.J."/>
            <person name="Lau A.O."/>
            <person name="Roalson E.H."/>
            <person name="Silva J.C."/>
            <person name="Silva M.G."/>
            <person name="Suarez C.E."/>
            <person name="Ueti M.W."/>
            <person name="Nene V.M."/>
            <person name="Mealey R.H."/>
            <person name="Knowles D.P."/>
            <person name="Brayton K.A."/>
        </authorList>
    </citation>
    <scope>NUCLEOTIDE SEQUENCE [LARGE SCALE GENOMIC DNA]</scope>
    <source>
        <strain evidence="2 3">WA</strain>
    </source>
</reference>
<dbReference type="EMBL" id="CP001669">
    <property type="protein sequence ID" value="AFZ80600.1"/>
    <property type="molecule type" value="Genomic_DNA"/>
</dbReference>
<evidence type="ECO:0000313" key="2">
    <source>
        <dbReference type="EMBL" id="AFZ80600.1"/>
    </source>
</evidence>
<dbReference type="Proteomes" id="UP000031512">
    <property type="component" value="Chromosome 1"/>
</dbReference>
<accession>L0AYF7</accession>
<dbReference type="OrthoDB" id="361147at2759"/>
<protein>
    <submittedName>
        <fullName evidence="2">Signal peptide-containing protein</fullName>
    </submittedName>
</protein>
<dbReference type="RefSeq" id="XP_004830266.1">
    <property type="nucleotide sequence ID" value="XM_004830209.1"/>
</dbReference>
<gene>
    <name evidence="2" type="ORF">BEWA_034580</name>
</gene>
<organism evidence="2 3">
    <name type="scientific">Theileria equi strain WA</name>
    <dbReference type="NCBI Taxonomy" id="1537102"/>
    <lineage>
        <taxon>Eukaryota</taxon>
        <taxon>Sar</taxon>
        <taxon>Alveolata</taxon>
        <taxon>Apicomplexa</taxon>
        <taxon>Aconoidasida</taxon>
        <taxon>Piroplasmida</taxon>
        <taxon>Theileriidae</taxon>
        <taxon>Theileria</taxon>
    </lineage>
</organism>
<evidence type="ECO:0000313" key="3">
    <source>
        <dbReference type="Proteomes" id="UP000031512"/>
    </source>
</evidence>
<dbReference type="VEuPathDB" id="PiroplasmaDB:BEWA_034580"/>
<name>L0AYF7_THEEQ</name>
<feature type="signal peptide" evidence="1">
    <location>
        <begin position="1"/>
        <end position="23"/>
    </location>
</feature>
<dbReference type="eggNOG" id="ENOG502SX4T">
    <property type="taxonomic scope" value="Eukaryota"/>
</dbReference>
<evidence type="ECO:0000256" key="1">
    <source>
        <dbReference type="SAM" id="SignalP"/>
    </source>
</evidence>
<sequence length="445" mass="52023">MLPVYVTSLKLLFLVAIFSKTSGFYITSPANYASLPKQRPLFASKNQLKGARKFSRNRPKKKRPSAVYPSPTLYYGNVQDYFGAPPEYLAVPVDSTLNLLRNGPLHELLSILHKGTTGQELSKILSTGSFRLDLSKELGQLKTIAKTMSCDVTSDLVIYLERIINSPEQHEHFIDRFYTLNRLHTFWELRETNRYNRMLKRIFLRLRSIAFKMKNVGIPLKDFTTPELWHKYGVFKTLPNNTMVDNYLSKHRVALKCNIKGLYFRNRETNKISSKFDDPDFISTICSGEGTSEVVCDEEDIEPENHLSPEYIERITMDLKDLKLLSDDCTKLNMSRVDELQRDLDTLDSQKAYAIRDYYLSWKYSDYSVVSSPYILESFVDHRYRTKTLERDLLVKYKGWLRHGAPRHKPKPMNLKYRHLAIWHGLSKNKRRFLAREYVRTLTTK</sequence>
<dbReference type="KEGG" id="beq:BEWA_034580"/>
<dbReference type="GeneID" id="15803899"/>